<name>A0A173VJM1_PARDI</name>
<evidence type="ECO:0000313" key="1">
    <source>
        <dbReference type="EMBL" id="CUN26178.1"/>
    </source>
</evidence>
<dbReference type="EMBL" id="CYXP01000007">
    <property type="protein sequence ID" value="CUN26178.1"/>
    <property type="molecule type" value="Genomic_DNA"/>
</dbReference>
<evidence type="ECO:0000313" key="2">
    <source>
        <dbReference type="Proteomes" id="UP000095591"/>
    </source>
</evidence>
<reference evidence="1 2" key="1">
    <citation type="submission" date="2015-09" db="EMBL/GenBank/DDBJ databases">
        <authorList>
            <consortium name="Pathogen Informatics"/>
        </authorList>
    </citation>
    <scope>NUCLEOTIDE SEQUENCE [LARGE SCALE GENOMIC DNA]</scope>
    <source>
        <strain evidence="1 2">2789STDY5608872</strain>
    </source>
</reference>
<accession>A0A173VJM1</accession>
<protein>
    <recommendedName>
        <fullName evidence="3">DUF4494 domain-containing protein</fullName>
    </recommendedName>
</protein>
<dbReference type="Pfam" id="PF14902">
    <property type="entry name" value="DUF4494"/>
    <property type="match status" value="1"/>
</dbReference>
<dbReference type="AlphaFoldDB" id="A0A173VJM1"/>
<gene>
    <name evidence="1" type="ORF">ERS852429_03018</name>
</gene>
<dbReference type="InterPro" id="IPR027848">
    <property type="entry name" value="DUF4494"/>
</dbReference>
<sequence>MARTYFSCKVSFEKLLENGNQKRVTEEYLVDSLSFTEAEAKITEEIRPFITGEFTVTDIKRIRLSELFFNENGDRFYKIKVYFITLDEKSGAEKKTAATMLAQASNLKEAIAVLEEGMKGTMADYTIASVSETMIMDVFPFNADVNKRVVDIDKKEIEKSLSDTSKSIEDKMRECKDIITRDPKEGDGDLITRTQSFIRQKAGHDKSKFKEAAIEIALLQKSPASQVWFMGCGQLLIEELEV</sequence>
<dbReference type="Proteomes" id="UP000095591">
    <property type="component" value="Unassembled WGS sequence"/>
</dbReference>
<proteinExistence type="predicted"/>
<organism evidence="1 2">
    <name type="scientific">Parabacteroides distasonis</name>
    <dbReference type="NCBI Taxonomy" id="823"/>
    <lineage>
        <taxon>Bacteria</taxon>
        <taxon>Pseudomonadati</taxon>
        <taxon>Bacteroidota</taxon>
        <taxon>Bacteroidia</taxon>
        <taxon>Bacteroidales</taxon>
        <taxon>Tannerellaceae</taxon>
        <taxon>Parabacteroides</taxon>
    </lineage>
</organism>
<evidence type="ECO:0008006" key="3">
    <source>
        <dbReference type="Google" id="ProtNLM"/>
    </source>
</evidence>